<protein>
    <submittedName>
        <fullName evidence="10">23S rRNA (Cytosine(1962)-C(5))-methyltransferase RlmI</fullName>
    </submittedName>
</protein>
<dbReference type="PROSITE" id="PS50890">
    <property type="entry name" value="PUA"/>
    <property type="match status" value="1"/>
</dbReference>
<evidence type="ECO:0000256" key="6">
    <source>
        <dbReference type="ARBA" id="ARBA00022691"/>
    </source>
</evidence>
<dbReference type="InterPro" id="IPR029063">
    <property type="entry name" value="SAM-dependent_MTases_sf"/>
</dbReference>
<comment type="caution">
    <text evidence="10">The sequence shown here is derived from an EMBL/GenBank/DDBJ whole genome shotgun (WGS) entry which is preliminary data.</text>
</comment>
<accession>A0ABP9C2J7</accession>
<dbReference type="SMART" id="SM00359">
    <property type="entry name" value="PUA"/>
    <property type="match status" value="1"/>
</dbReference>
<proteinExistence type="inferred from homology"/>
<dbReference type="SUPFAM" id="SSF53335">
    <property type="entry name" value="S-adenosyl-L-methionine-dependent methyltransferases"/>
    <property type="match status" value="1"/>
</dbReference>
<dbReference type="Gene3D" id="2.30.130.10">
    <property type="entry name" value="PUA domain"/>
    <property type="match status" value="1"/>
</dbReference>
<dbReference type="InterPro" id="IPR002478">
    <property type="entry name" value="PUA"/>
</dbReference>
<keyword evidence="11" id="KW-1185">Reference proteome</keyword>
<dbReference type="CDD" id="cd02440">
    <property type="entry name" value="AdoMet_MTases"/>
    <property type="match status" value="1"/>
</dbReference>
<keyword evidence="7" id="KW-0694">RNA-binding</keyword>
<evidence type="ECO:0000256" key="7">
    <source>
        <dbReference type="ARBA" id="ARBA00022884"/>
    </source>
</evidence>
<keyword evidence="4" id="KW-0489">Methyltransferase</keyword>
<comment type="similarity">
    <text evidence="8">Belongs to the methyltransferase superfamily. RlmI family.</text>
</comment>
<evidence type="ECO:0000256" key="1">
    <source>
        <dbReference type="ARBA" id="ARBA00004496"/>
    </source>
</evidence>
<keyword evidence="3" id="KW-0698">rRNA processing</keyword>
<dbReference type="PANTHER" id="PTHR42873:SF1">
    <property type="entry name" value="S-ADENOSYLMETHIONINE-DEPENDENT METHYLTRANSFERASE DOMAIN-CONTAINING PROTEIN"/>
    <property type="match status" value="1"/>
</dbReference>
<evidence type="ECO:0000256" key="8">
    <source>
        <dbReference type="ARBA" id="ARBA00038091"/>
    </source>
</evidence>
<evidence type="ECO:0000259" key="9">
    <source>
        <dbReference type="SMART" id="SM00359"/>
    </source>
</evidence>
<evidence type="ECO:0000256" key="2">
    <source>
        <dbReference type="ARBA" id="ARBA00022490"/>
    </source>
</evidence>
<evidence type="ECO:0000313" key="10">
    <source>
        <dbReference type="EMBL" id="GAA4804065.1"/>
    </source>
</evidence>
<dbReference type="InterPro" id="IPR019614">
    <property type="entry name" value="SAM-dep_methyl-trfase"/>
</dbReference>
<evidence type="ECO:0000313" key="11">
    <source>
        <dbReference type="Proteomes" id="UP001501411"/>
    </source>
</evidence>
<keyword evidence="5" id="KW-0808">Transferase</keyword>
<dbReference type="InterPro" id="IPR041532">
    <property type="entry name" value="RlmI-like_PUA"/>
</dbReference>
<feature type="domain" description="PUA" evidence="9">
    <location>
        <begin position="2"/>
        <end position="87"/>
    </location>
</feature>
<dbReference type="RefSeq" id="WP_345234086.1">
    <property type="nucleotide sequence ID" value="NZ_BAABIQ010000043.1"/>
</dbReference>
<dbReference type="CDD" id="cd21153">
    <property type="entry name" value="PUA_RlmI"/>
    <property type="match status" value="1"/>
</dbReference>
<sequence length="395" mass="44657">MNKIILNKGKDKAAWQLHPWVFSGAIDRIEGSPENGALVSVYNQAREFIAYGYYNGESRVAIRLLEWNPSQVVDEHWWRNRIRRAIQARTVITSDGYTNTVRLIFSEADFLPGLIADRFGEFISLQILTAGIEKVKPIIVDELQQLLRPKGIYQRLDTLARAHDGLTGGGEVLFGEEPPTFVDVLENGIHYKVNITEGQKSGFYCDQRENRLLVAQYARHKRVLDCFCYSGGFSLNALKNDALEVFSVDSSALAIETLKQNIQGNAWESRPHTLIQHDVNKQLKIFRESGEKFDLIILDPPKYAPSRSKLEKASRAYKELNRLGLSLLESGGLLATFSCSGAMDMDTFKQVLAWAALDAGKEIQFIRQFTQPEDHPMRASFPEGEYLKGLLCRVL</sequence>
<dbReference type="Proteomes" id="UP001501411">
    <property type="component" value="Unassembled WGS sequence"/>
</dbReference>
<keyword evidence="6" id="KW-0949">S-adenosyl-L-methionine</keyword>
<evidence type="ECO:0000256" key="3">
    <source>
        <dbReference type="ARBA" id="ARBA00022552"/>
    </source>
</evidence>
<comment type="subcellular location">
    <subcellularLocation>
        <location evidence="1">Cytoplasm</location>
    </subcellularLocation>
</comment>
<dbReference type="EMBL" id="BAABIQ010000043">
    <property type="protein sequence ID" value="GAA4804065.1"/>
    <property type="molecule type" value="Genomic_DNA"/>
</dbReference>
<dbReference type="Gene3D" id="3.30.750.80">
    <property type="entry name" value="RNA methyltransferase domain (HRMD) like"/>
    <property type="match status" value="1"/>
</dbReference>
<dbReference type="PANTHER" id="PTHR42873">
    <property type="entry name" value="RIBOSOMAL RNA LARGE SUBUNIT METHYLTRANSFERASE"/>
    <property type="match status" value="1"/>
</dbReference>
<reference evidence="11" key="1">
    <citation type="journal article" date="2019" name="Int. J. Syst. Evol. Microbiol.">
        <title>The Global Catalogue of Microorganisms (GCM) 10K type strain sequencing project: providing services to taxonomists for standard genome sequencing and annotation.</title>
        <authorList>
            <consortium name="The Broad Institute Genomics Platform"/>
            <consortium name="The Broad Institute Genome Sequencing Center for Infectious Disease"/>
            <person name="Wu L."/>
            <person name="Ma J."/>
        </authorList>
    </citation>
    <scope>NUCLEOTIDE SEQUENCE [LARGE SCALE GENOMIC DNA]</scope>
    <source>
        <strain evidence="11">JCM 18200</strain>
    </source>
</reference>
<dbReference type="Gene3D" id="3.40.50.150">
    <property type="entry name" value="Vaccinia Virus protein VP39"/>
    <property type="match status" value="1"/>
</dbReference>
<keyword evidence="2" id="KW-0963">Cytoplasm</keyword>
<evidence type="ECO:0000256" key="4">
    <source>
        <dbReference type="ARBA" id="ARBA00022603"/>
    </source>
</evidence>
<evidence type="ECO:0000256" key="5">
    <source>
        <dbReference type="ARBA" id="ARBA00022679"/>
    </source>
</evidence>
<dbReference type="InterPro" id="IPR036974">
    <property type="entry name" value="PUA_sf"/>
</dbReference>
<dbReference type="InterPro" id="IPR015947">
    <property type="entry name" value="PUA-like_sf"/>
</dbReference>
<dbReference type="CDD" id="cd11572">
    <property type="entry name" value="RlmI_M_like"/>
    <property type="match status" value="1"/>
</dbReference>
<organism evidence="10 11">
    <name type="scientific">Olivibacter ginsenosidimutans</name>
    <dbReference type="NCBI Taxonomy" id="1176537"/>
    <lineage>
        <taxon>Bacteria</taxon>
        <taxon>Pseudomonadati</taxon>
        <taxon>Bacteroidota</taxon>
        <taxon>Sphingobacteriia</taxon>
        <taxon>Sphingobacteriales</taxon>
        <taxon>Sphingobacteriaceae</taxon>
        <taxon>Olivibacter</taxon>
    </lineage>
</organism>
<gene>
    <name evidence="10" type="primary">rlmI</name>
    <name evidence="10" type="ORF">GCM10023231_36420</name>
</gene>
<dbReference type="SUPFAM" id="SSF88697">
    <property type="entry name" value="PUA domain-like"/>
    <property type="match status" value="1"/>
</dbReference>
<name>A0ABP9C2J7_9SPHI</name>
<dbReference type="Pfam" id="PF10672">
    <property type="entry name" value="Methyltrans_SAM"/>
    <property type="match status" value="1"/>
</dbReference>
<dbReference type="Pfam" id="PF17785">
    <property type="entry name" value="PUA_3"/>
    <property type="match status" value="1"/>
</dbReference>